<dbReference type="Proteomes" id="UP001138793">
    <property type="component" value="Unassembled WGS sequence"/>
</dbReference>
<proteinExistence type="predicted"/>
<dbReference type="AlphaFoldDB" id="A0A9X0YTW5"/>
<evidence type="ECO:0008006" key="3">
    <source>
        <dbReference type="Google" id="ProtNLM"/>
    </source>
</evidence>
<organism evidence="1 2">
    <name type="scientific">Oceanobacillus polygoni</name>
    <dbReference type="NCBI Taxonomy" id="1235259"/>
    <lineage>
        <taxon>Bacteria</taxon>
        <taxon>Bacillati</taxon>
        <taxon>Bacillota</taxon>
        <taxon>Bacilli</taxon>
        <taxon>Bacillales</taxon>
        <taxon>Bacillaceae</taxon>
        <taxon>Oceanobacillus</taxon>
    </lineage>
</organism>
<sequence>MASVDDKKITDIISELKKLKFGSLIITVHDDEVTQIETTEKKRYQAQGKKQRTK</sequence>
<evidence type="ECO:0000313" key="1">
    <source>
        <dbReference type="EMBL" id="MBP2077210.1"/>
    </source>
</evidence>
<dbReference type="InterPro" id="IPR018743">
    <property type="entry name" value="DUF2292"/>
</dbReference>
<name>A0A9X0YTW5_9BACI</name>
<gene>
    <name evidence="1" type="ORF">J2Z64_001462</name>
</gene>
<accession>A0A9X0YTW5</accession>
<reference evidence="1" key="1">
    <citation type="submission" date="2021-03" db="EMBL/GenBank/DDBJ databases">
        <title>Genomic Encyclopedia of Type Strains, Phase IV (KMG-IV): sequencing the most valuable type-strain genomes for metagenomic binning, comparative biology and taxonomic classification.</title>
        <authorList>
            <person name="Goeker M."/>
        </authorList>
    </citation>
    <scope>NUCLEOTIDE SEQUENCE</scope>
    <source>
        <strain evidence="1">DSM 107338</strain>
    </source>
</reference>
<comment type="caution">
    <text evidence="1">The sequence shown here is derived from an EMBL/GenBank/DDBJ whole genome shotgun (WGS) entry which is preliminary data.</text>
</comment>
<protein>
    <recommendedName>
        <fullName evidence="3">DUF2292 domain-containing protein</fullName>
    </recommendedName>
</protein>
<keyword evidence="2" id="KW-1185">Reference proteome</keyword>
<dbReference type="OrthoDB" id="2382414at2"/>
<dbReference type="EMBL" id="JAGGMB010000004">
    <property type="protein sequence ID" value="MBP2077210.1"/>
    <property type="molecule type" value="Genomic_DNA"/>
</dbReference>
<evidence type="ECO:0000313" key="2">
    <source>
        <dbReference type="Proteomes" id="UP001138793"/>
    </source>
</evidence>
<dbReference type="RefSeq" id="WP_149475713.1">
    <property type="nucleotide sequence ID" value="NZ_JAGGMB010000004.1"/>
</dbReference>
<dbReference type="Pfam" id="PF10055">
    <property type="entry name" value="DUF2292"/>
    <property type="match status" value="1"/>
</dbReference>